<gene>
    <name evidence="2" type="ORF">IWZ03DRAFT_106958</name>
</gene>
<comment type="caution">
    <text evidence="2">The sequence shown here is derived from an EMBL/GenBank/DDBJ whole genome shotgun (WGS) entry which is preliminary data.</text>
</comment>
<accession>A0ABR1KUZ0</accession>
<evidence type="ECO:0000256" key="1">
    <source>
        <dbReference type="SAM" id="MobiDB-lite"/>
    </source>
</evidence>
<name>A0ABR1KUZ0_9PEZI</name>
<evidence type="ECO:0000313" key="2">
    <source>
        <dbReference type="EMBL" id="KAK7521988.1"/>
    </source>
</evidence>
<sequence length="203" mass="22169">MGSWSSRIGNGEAVVRPVSCTRTWGSAPRPSTLPPPSLTWHLPSSLSVLPLSSQNALWLPVHCCWHSRLPTSSTHSAPPVDSGTACATSTPRTAPLRRAHPPPRAVRLAVVDTASRASRPSWFGTGGTGENRIRSIQWLDYTTRPSTGAADPVARTNGHKFERRTVCRNTFWKRGFVVESQLGDGLESYLCRRRLASGFFHGT</sequence>
<protein>
    <submittedName>
        <fullName evidence="2">Uncharacterized protein</fullName>
    </submittedName>
</protein>
<keyword evidence="3" id="KW-1185">Reference proteome</keyword>
<evidence type="ECO:0000313" key="3">
    <source>
        <dbReference type="Proteomes" id="UP001363622"/>
    </source>
</evidence>
<feature type="region of interest" description="Disordered" evidence="1">
    <location>
        <begin position="72"/>
        <end position="105"/>
    </location>
</feature>
<organism evidence="2 3">
    <name type="scientific">Phyllosticta citriasiana</name>
    <dbReference type="NCBI Taxonomy" id="595635"/>
    <lineage>
        <taxon>Eukaryota</taxon>
        <taxon>Fungi</taxon>
        <taxon>Dikarya</taxon>
        <taxon>Ascomycota</taxon>
        <taxon>Pezizomycotina</taxon>
        <taxon>Dothideomycetes</taxon>
        <taxon>Dothideomycetes incertae sedis</taxon>
        <taxon>Botryosphaeriales</taxon>
        <taxon>Phyllostictaceae</taxon>
        <taxon>Phyllosticta</taxon>
    </lineage>
</organism>
<dbReference type="EMBL" id="JBBPHU010000002">
    <property type="protein sequence ID" value="KAK7521988.1"/>
    <property type="molecule type" value="Genomic_DNA"/>
</dbReference>
<proteinExistence type="predicted"/>
<dbReference type="Proteomes" id="UP001363622">
    <property type="component" value="Unassembled WGS sequence"/>
</dbReference>
<reference evidence="2 3" key="1">
    <citation type="submission" date="2024-04" db="EMBL/GenBank/DDBJ databases">
        <title>Phyllosticta paracitricarpa is synonymous to the EU quarantine fungus P. citricarpa based on phylogenomic analyses.</title>
        <authorList>
            <consortium name="Lawrence Berkeley National Laboratory"/>
            <person name="Van Ingen-Buijs V.A."/>
            <person name="Van Westerhoven A.C."/>
            <person name="Haridas S."/>
            <person name="Skiadas P."/>
            <person name="Martin F."/>
            <person name="Groenewald J.Z."/>
            <person name="Crous P.W."/>
            <person name="Seidl M.F."/>
        </authorList>
    </citation>
    <scope>NUCLEOTIDE SEQUENCE [LARGE SCALE GENOMIC DNA]</scope>
    <source>
        <strain evidence="2 3">CBS 123371</strain>
    </source>
</reference>